<feature type="domain" description="HTH cro/C1-type" evidence="1">
    <location>
        <begin position="23"/>
        <end position="59"/>
    </location>
</feature>
<evidence type="ECO:0000313" key="2">
    <source>
        <dbReference type="EMBL" id="MPM62970.1"/>
    </source>
</evidence>
<dbReference type="PROSITE" id="PS50943">
    <property type="entry name" value="HTH_CROC1"/>
    <property type="match status" value="1"/>
</dbReference>
<accession>A0A645BBY0</accession>
<sequence>MFYENFINLCEIRGVSPTKVLLALGISKGSLGRWKTGGKPLNEAKKKIADYFGISVAELMGANAEKPAANTGGELSSEKKEIIERLNRLEKSNPSLYQIALRQLDVLLDSAEK</sequence>
<dbReference type="AlphaFoldDB" id="A0A645BBY0"/>
<protein>
    <recommendedName>
        <fullName evidence="1">HTH cro/C1-type domain-containing protein</fullName>
    </recommendedName>
</protein>
<proteinExistence type="predicted"/>
<comment type="caution">
    <text evidence="2">The sequence shown here is derived from an EMBL/GenBank/DDBJ whole genome shotgun (WGS) entry which is preliminary data.</text>
</comment>
<name>A0A645BBY0_9ZZZZ</name>
<dbReference type="InterPro" id="IPR010982">
    <property type="entry name" value="Lambda_DNA-bd_dom_sf"/>
</dbReference>
<dbReference type="SUPFAM" id="SSF47413">
    <property type="entry name" value="lambda repressor-like DNA-binding domains"/>
    <property type="match status" value="1"/>
</dbReference>
<dbReference type="GO" id="GO:0003677">
    <property type="term" value="F:DNA binding"/>
    <property type="evidence" value="ECO:0007669"/>
    <property type="project" value="InterPro"/>
</dbReference>
<dbReference type="InterPro" id="IPR001387">
    <property type="entry name" value="Cro/C1-type_HTH"/>
</dbReference>
<evidence type="ECO:0000259" key="1">
    <source>
        <dbReference type="PROSITE" id="PS50943"/>
    </source>
</evidence>
<organism evidence="2">
    <name type="scientific">bioreactor metagenome</name>
    <dbReference type="NCBI Taxonomy" id="1076179"/>
    <lineage>
        <taxon>unclassified sequences</taxon>
        <taxon>metagenomes</taxon>
        <taxon>ecological metagenomes</taxon>
    </lineage>
</organism>
<gene>
    <name evidence="2" type="ORF">SDC9_109848</name>
</gene>
<reference evidence="2" key="1">
    <citation type="submission" date="2019-08" db="EMBL/GenBank/DDBJ databases">
        <authorList>
            <person name="Kucharzyk K."/>
            <person name="Murdoch R.W."/>
            <person name="Higgins S."/>
            <person name="Loffler F."/>
        </authorList>
    </citation>
    <scope>NUCLEOTIDE SEQUENCE</scope>
</reference>
<dbReference type="EMBL" id="VSSQ01019151">
    <property type="protein sequence ID" value="MPM62970.1"/>
    <property type="molecule type" value="Genomic_DNA"/>
</dbReference>
<dbReference type="Gene3D" id="1.10.260.40">
    <property type="entry name" value="lambda repressor-like DNA-binding domains"/>
    <property type="match status" value="1"/>
</dbReference>
<dbReference type="CDD" id="cd00093">
    <property type="entry name" value="HTH_XRE"/>
    <property type="match status" value="1"/>
</dbReference>